<keyword evidence="3" id="KW-0996">Nickel insertion</keyword>
<sequence length="276" mass="29767">MPWHARLQLDYRLESGRSVARFQHDGPLRILQTLYPEGDATCHNVLVHPPGGLVGGDTLDIGITVGAGAHGLITTPGATRFYKTLGEAAVQRTHLALEAGARLEWLPLETICHDGCLATNHLSLALAPQAELIGWDVTALGLPQAGRPFVHGSFCQHIELAGVWLERGRIDATDARLLDSPLGLAGRRCMASIFFVTGNPLARARRQQALDAARAVIEAHELQGSAGATSPDGRVVVVRALAPLVEPAMGLLRQVWAAWRARLWAKPARSPRIWST</sequence>
<comment type="subunit">
    <text evidence="3">UreD, UreF and UreG form a complex that acts as a GTP-hydrolysis-dependent molecular chaperone, activating the urease apoprotein by helping to assemble the nickel containing metallocenter of UreC. The UreE protein probably delivers the nickel.</text>
</comment>
<evidence type="ECO:0000256" key="2">
    <source>
        <dbReference type="ARBA" id="ARBA00023186"/>
    </source>
</evidence>
<dbReference type="InterPro" id="IPR002669">
    <property type="entry name" value="UreD"/>
</dbReference>
<keyword evidence="3" id="KW-0963">Cytoplasm</keyword>
<accession>A0A515DCV8</accession>
<dbReference type="GO" id="GO:0005737">
    <property type="term" value="C:cytoplasm"/>
    <property type="evidence" value="ECO:0007669"/>
    <property type="project" value="UniProtKB-SubCell"/>
</dbReference>
<dbReference type="AlphaFoldDB" id="A0A515DCV8"/>
<organism evidence="4 5">
    <name type="scientific">Rhodoferax sediminis</name>
    <dbReference type="NCBI Taxonomy" id="2509614"/>
    <lineage>
        <taxon>Bacteria</taxon>
        <taxon>Pseudomonadati</taxon>
        <taxon>Pseudomonadota</taxon>
        <taxon>Betaproteobacteria</taxon>
        <taxon>Burkholderiales</taxon>
        <taxon>Comamonadaceae</taxon>
        <taxon>Rhodoferax</taxon>
    </lineage>
</organism>
<comment type="subcellular location">
    <subcellularLocation>
        <location evidence="3">Cytoplasm</location>
    </subcellularLocation>
</comment>
<dbReference type="KEGG" id="rhf:EUB48_13875"/>
<proteinExistence type="inferred from homology"/>
<dbReference type="GO" id="GO:0016151">
    <property type="term" value="F:nickel cation binding"/>
    <property type="evidence" value="ECO:0007669"/>
    <property type="project" value="UniProtKB-UniRule"/>
</dbReference>
<comment type="function">
    <text evidence="3">Required for maturation of urease via the functional incorporation of the urease nickel metallocenter.</text>
</comment>
<evidence type="ECO:0000313" key="4">
    <source>
        <dbReference type="EMBL" id="QDL38254.1"/>
    </source>
</evidence>
<comment type="similarity">
    <text evidence="1 3">Belongs to the UreD family.</text>
</comment>
<reference evidence="4 5" key="1">
    <citation type="submission" date="2019-01" db="EMBL/GenBank/DDBJ databases">
        <title>Genomic insights into a novel species Rhodoferax sp.</title>
        <authorList>
            <person name="Jin L."/>
        </authorList>
    </citation>
    <scope>NUCLEOTIDE SEQUENCE [LARGE SCALE GENOMIC DNA]</scope>
    <source>
        <strain evidence="4 5">CHu59-6-5</strain>
    </source>
</reference>
<gene>
    <name evidence="3" type="primary">ureD</name>
    <name evidence="4" type="ORF">EUB48_13875</name>
</gene>
<dbReference type="PANTHER" id="PTHR33643:SF1">
    <property type="entry name" value="UREASE ACCESSORY PROTEIN D"/>
    <property type="match status" value="1"/>
</dbReference>
<dbReference type="HAMAP" id="MF_01384">
    <property type="entry name" value="UreD"/>
    <property type="match status" value="1"/>
</dbReference>
<dbReference type="RefSeq" id="WP_142819673.1">
    <property type="nucleotide sequence ID" value="NZ_CP035503.1"/>
</dbReference>
<protein>
    <recommendedName>
        <fullName evidence="3">Urease accessory protein UreD</fullName>
    </recommendedName>
</protein>
<keyword evidence="5" id="KW-1185">Reference proteome</keyword>
<dbReference type="PANTHER" id="PTHR33643">
    <property type="entry name" value="UREASE ACCESSORY PROTEIN D"/>
    <property type="match status" value="1"/>
</dbReference>
<keyword evidence="2 3" id="KW-0143">Chaperone</keyword>
<evidence type="ECO:0000256" key="3">
    <source>
        <dbReference type="HAMAP-Rule" id="MF_01384"/>
    </source>
</evidence>
<evidence type="ECO:0000256" key="1">
    <source>
        <dbReference type="ARBA" id="ARBA00007177"/>
    </source>
</evidence>
<evidence type="ECO:0000313" key="5">
    <source>
        <dbReference type="Proteomes" id="UP000316798"/>
    </source>
</evidence>
<dbReference type="OrthoDB" id="9798842at2"/>
<name>A0A515DCV8_9BURK</name>
<dbReference type="EMBL" id="CP035503">
    <property type="protein sequence ID" value="QDL38254.1"/>
    <property type="molecule type" value="Genomic_DNA"/>
</dbReference>
<dbReference type="Pfam" id="PF01774">
    <property type="entry name" value="UreD"/>
    <property type="match status" value="1"/>
</dbReference>
<dbReference type="Proteomes" id="UP000316798">
    <property type="component" value="Chromosome"/>
</dbReference>